<keyword evidence="9" id="KW-1185">Reference proteome</keyword>
<evidence type="ECO:0000256" key="5">
    <source>
        <dbReference type="ARBA" id="ARBA00022989"/>
    </source>
</evidence>
<feature type="transmembrane region" description="Helical" evidence="7">
    <location>
        <begin position="77"/>
        <end position="102"/>
    </location>
</feature>
<dbReference type="PANTHER" id="PTHR43663:SF1">
    <property type="entry name" value="CHROMATE TRANSPORTER"/>
    <property type="match status" value="1"/>
</dbReference>
<keyword evidence="3" id="KW-1003">Cell membrane</keyword>
<comment type="subcellular location">
    <subcellularLocation>
        <location evidence="1">Cell membrane</location>
        <topology evidence="1">Multi-pass membrane protein</topology>
    </subcellularLocation>
</comment>
<evidence type="ECO:0000256" key="1">
    <source>
        <dbReference type="ARBA" id="ARBA00004651"/>
    </source>
</evidence>
<proteinExistence type="inferred from homology"/>
<protein>
    <submittedName>
        <fullName evidence="8">Chromate transporter</fullName>
    </submittedName>
</protein>
<dbReference type="InterPro" id="IPR003370">
    <property type="entry name" value="Chromate_transpt"/>
</dbReference>
<dbReference type="Pfam" id="PF02417">
    <property type="entry name" value="Chromate_transp"/>
    <property type="match status" value="1"/>
</dbReference>
<dbReference type="OrthoDB" id="9027281at2"/>
<feature type="transmembrane region" description="Helical" evidence="7">
    <location>
        <begin position="143"/>
        <end position="174"/>
    </location>
</feature>
<evidence type="ECO:0000256" key="4">
    <source>
        <dbReference type="ARBA" id="ARBA00022692"/>
    </source>
</evidence>
<dbReference type="AlphaFoldDB" id="A0A1H0DMN4"/>
<dbReference type="InterPro" id="IPR052518">
    <property type="entry name" value="CHR_Transporter"/>
</dbReference>
<keyword evidence="4 7" id="KW-0812">Transmembrane</keyword>
<dbReference type="RefSeq" id="WP_090841870.1">
    <property type="nucleotide sequence ID" value="NZ_FNIL01000003.1"/>
</dbReference>
<comment type="similarity">
    <text evidence="2">Belongs to the chromate ion transporter (CHR) (TC 2.A.51) family.</text>
</comment>
<keyword evidence="6 7" id="KW-0472">Membrane</keyword>
<reference evidence="9" key="1">
    <citation type="submission" date="2016-10" db="EMBL/GenBank/DDBJ databases">
        <authorList>
            <person name="Varghese N."/>
            <person name="Submissions S."/>
        </authorList>
    </citation>
    <scope>NUCLEOTIDE SEQUENCE [LARGE SCALE GENOMIC DNA]</scope>
    <source>
        <strain evidence="9">CGMCC 1.10369</strain>
    </source>
</reference>
<feature type="transmembrane region" description="Helical" evidence="7">
    <location>
        <begin position="114"/>
        <end position="131"/>
    </location>
</feature>
<dbReference type="PANTHER" id="PTHR43663">
    <property type="entry name" value="CHROMATE TRANSPORT PROTEIN-RELATED"/>
    <property type="match status" value="1"/>
</dbReference>
<evidence type="ECO:0000256" key="2">
    <source>
        <dbReference type="ARBA" id="ARBA00005262"/>
    </source>
</evidence>
<evidence type="ECO:0000256" key="7">
    <source>
        <dbReference type="SAM" id="Phobius"/>
    </source>
</evidence>
<keyword evidence="5 7" id="KW-1133">Transmembrane helix</keyword>
<evidence type="ECO:0000313" key="9">
    <source>
        <dbReference type="Proteomes" id="UP000198778"/>
    </source>
</evidence>
<dbReference type="Proteomes" id="UP000198778">
    <property type="component" value="Unassembled WGS sequence"/>
</dbReference>
<gene>
    <name evidence="8" type="ORF">SAMN04488053_10317</name>
</gene>
<sequence length="184" mass="20349">MKTHYDIFWAFMRVGMLGFGGGPAAIPLVQKEAVDTYKWLTDEEFSDILAIGNTLPGPIITKMAGYIGYRVAGVLGLINAIVASIVPTVILMIIFLVSLSAFREYAWVQGMTQGVLPVVAVMLGMLTWGFIKKSKQDLGWSYVIFLLIISIAFIEFLNIHPAILIAALIIFVFLKPQPKEEEPI</sequence>
<accession>A0A1H0DMN4</accession>
<dbReference type="EMBL" id="FNIL01000003">
    <property type="protein sequence ID" value="SDN71412.1"/>
    <property type="molecule type" value="Genomic_DNA"/>
</dbReference>
<organism evidence="8 9">
    <name type="scientific">Alkalicoccus daliensis</name>
    <dbReference type="NCBI Taxonomy" id="745820"/>
    <lineage>
        <taxon>Bacteria</taxon>
        <taxon>Bacillati</taxon>
        <taxon>Bacillota</taxon>
        <taxon>Bacilli</taxon>
        <taxon>Bacillales</taxon>
        <taxon>Bacillaceae</taxon>
        <taxon>Alkalicoccus</taxon>
    </lineage>
</organism>
<feature type="transmembrane region" description="Helical" evidence="7">
    <location>
        <begin position="7"/>
        <end position="29"/>
    </location>
</feature>
<evidence type="ECO:0000256" key="6">
    <source>
        <dbReference type="ARBA" id="ARBA00023136"/>
    </source>
</evidence>
<name>A0A1H0DMN4_9BACI</name>
<dbReference type="GO" id="GO:0015109">
    <property type="term" value="F:chromate transmembrane transporter activity"/>
    <property type="evidence" value="ECO:0007669"/>
    <property type="project" value="InterPro"/>
</dbReference>
<evidence type="ECO:0000313" key="8">
    <source>
        <dbReference type="EMBL" id="SDN71412.1"/>
    </source>
</evidence>
<evidence type="ECO:0000256" key="3">
    <source>
        <dbReference type="ARBA" id="ARBA00022475"/>
    </source>
</evidence>
<dbReference type="GO" id="GO:0005886">
    <property type="term" value="C:plasma membrane"/>
    <property type="evidence" value="ECO:0007669"/>
    <property type="project" value="UniProtKB-SubCell"/>
</dbReference>
<dbReference type="STRING" id="745820.SAMN04488053_10317"/>